<accession>A0A498QFH4</accession>
<dbReference type="AlphaFoldDB" id="A0A498QFH4"/>
<dbReference type="EMBL" id="UPHP01000132">
    <property type="protein sequence ID" value="VBA43255.1"/>
    <property type="molecule type" value="Genomic_DNA"/>
</dbReference>
<name>A0A498QFH4_9MYCO</name>
<dbReference type="EC" id="1.14.-.-" evidence="1"/>
<dbReference type="Proteomes" id="UP000273307">
    <property type="component" value="Unassembled WGS sequence"/>
</dbReference>
<proteinExistence type="predicted"/>
<sequence>MMQITLNAILRAVFGAGDEELDELRPLLPPWVRLGSRLATLPAPKRTYGPRPDALAALAAAADTNDNALRQAVIVEVQGTRPCEPGERWHARGVAYTPSRAVESWRTDVTTDARTPPRCAHAVNRIGSRLSELFRFERIRAGTPLSSMCRKVANSSSKNTRPSSLARCAPRQKWAPIPKERCGFG</sequence>
<evidence type="ECO:0000313" key="2">
    <source>
        <dbReference type="Proteomes" id="UP000273307"/>
    </source>
</evidence>
<organism evidence="1 2">
    <name type="scientific">Mycobacterium attenuatum</name>
    <dbReference type="NCBI Taxonomy" id="2341086"/>
    <lineage>
        <taxon>Bacteria</taxon>
        <taxon>Bacillati</taxon>
        <taxon>Actinomycetota</taxon>
        <taxon>Actinomycetes</taxon>
        <taxon>Mycobacteriales</taxon>
        <taxon>Mycobacteriaceae</taxon>
        <taxon>Mycobacterium</taxon>
    </lineage>
</organism>
<keyword evidence="1" id="KW-0560">Oxidoreductase</keyword>
<evidence type="ECO:0000313" key="1">
    <source>
        <dbReference type="EMBL" id="VBA43255.1"/>
    </source>
</evidence>
<protein>
    <submittedName>
        <fullName evidence="1">Cytochrome P450 138</fullName>
        <ecNumber evidence="1">1.14.-.-</ecNumber>
    </submittedName>
</protein>
<dbReference type="GO" id="GO:0016491">
    <property type="term" value="F:oxidoreductase activity"/>
    <property type="evidence" value="ECO:0007669"/>
    <property type="project" value="UniProtKB-KW"/>
</dbReference>
<keyword evidence="2" id="KW-1185">Reference proteome</keyword>
<gene>
    <name evidence="1" type="ORF">LAUMK136_05003</name>
</gene>
<reference evidence="1 2" key="1">
    <citation type="submission" date="2018-09" db="EMBL/GenBank/DDBJ databases">
        <authorList>
            <person name="Tagini F."/>
        </authorList>
    </citation>
    <scope>NUCLEOTIDE SEQUENCE [LARGE SCALE GENOMIC DNA]</scope>
    <source>
        <strain evidence="1 2">MK136</strain>
    </source>
</reference>